<reference evidence="4" key="1">
    <citation type="submission" date="2025-08" db="UniProtKB">
        <authorList>
            <consortium name="RefSeq"/>
        </authorList>
    </citation>
    <scope>IDENTIFICATION</scope>
</reference>
<keyword evidence="3" id="KW-1185">Reference proteome</keyword>
<dbReference type="Pfam" id="PF12657">
    <property type="entry name" value="TFIIIC_delta"/>
    <property type="match status" value="1"/>
</dbReference>
<dbReference type="KEGG" id="pbar:105423182"/>
<dbReference type="GO" id="GO:0004402">
    <property type="term" value="F:histone acetyltransferase activity"/>
    <property type="evidence" value="ECO:0007669"/>
    <property type="project" value="InterPro"/>
</dbReference>
<name>A0A6I9WHH9_9HYME</name>
<evidence type="ECO:0000259" key="2">
    <source>
        <dbReference type="Pfam" id="PF12660"/>
    </source>
</evidence>
<dbReference type="OrthoDB" id="6021743at2759"/>
<dbReference type="PANTHER" id="PTHR15496">
    <property type="entry name" value="GENERAL TRANSCRIPTION FACTOR 3C POLYPEPTIDE 4 FAMILY"/>
    <property type="match status" value="1"/>
</dbReference>
<dbReference type="Proteomes" id="UP000504615">
    <property type="component" value="Unplaced"/>
</dbReference>
<dbReference type="RefSeq" id="XP_011631153.1">
    <property type="nucleotide sequence ID" value="XM_011632851.1"/>
</dbReference>
<dbReference type="GO" id="GO:0000127">
    <property type="term" value="C:transcription factor TFIIIC complex"/>
    <property type="evidence" value="ECO:0007669"/>
    <property type="project" value="InterPro"/>
</dbReference>
<feature type="domain" description="Transcription factor IIIC 90kDa subunit N-terminal" evidence="1">
    <location>
        <begin position="23"/>
        <end position="435"/>
    </location>
</feature>
<gene>
    <name evidence="4" type="primary">LOC105423182</name>
</gene>
<dbReference type="GeneID" id="105423182"/>
<dbReference type="Pfam" id="PF12660">
    <property type="entry name" value="zf-TFIIIC"/>
    <property type="match status" value="1"/>
</dbReference>
<accession>A0A6I9WHH9</accession>
<protein>
    <submittedName>
        <fullName evidence="4">Uncharacterized protein LOC105423182</fullName>
    </submittedName>
</protein>
<dbReference type="InterPro" id="IPR024764">
    <property type="entry name" value="TFIIIC_Znf"/>
</dbReference>
<dbReference type="InterPro" id="IPR024761">
    <property type="entry name" value="TFIIIC_delta_N"/>
</dbReference>
<evidence type="ECO:0000313" key="3">
    <source>
        <dbReference type="Proteomes" id="UP000504615"/>
    </source>
</evidence>
<proteinExistence type="predicted"/>
<dbReference type="GO" id="GO:0006384">
    <property type="term" value="P:transcription initiation at RNA polymerase III promoter"/>
    <property type="evidence" value="ECO:0007669"/>
    <property type="project" value="InterPro"/>
</dbReference>
<evidence type="ECO:0000313" key="4">
    <source>
        <dbReference type="RefSeq" id="XP_011631153.1"/>
    </source>
</evidence>
<dbReference type="PANTHER" id="PTHR15496:SF2">
    <property type="entry name" value="GENERAL TRANSCRIPTION FACTOR 3C POLYPEPTIDE 4"/>
    <property type="match status" value="1"/>
</dbReference>
<dbReference type="AlphaFoldDB" id="A0A6I9WHH9"/>
<organism evidence="3 4">
    <name type="scientific">Pogonomyrmex barbatus</name>
    <name type="common">red harvester ant</name>
    <dbReference type="NCBI Taxonomy" id="144034"/>
    <lineage>
        <taxon>Eukaryota</taxon>
        <taxon>Metazoa</taxon>
        <taxon>Ecdysozoa</taxon>
        <taxon>Arthropoda</taxon>
        <taxon>Hexapoda</taxon>
        <taxon>Insecta</taxon>
        <taxon>Pterygota</taxon>
        <taxon>Neoptera</taxon>
        <taxon>Endopterygota</taxon>
        <taxon>Hymenoptera</taxon>
        <taxon>Apocrita</taxon>
        <taxon>Aculeata</taxon>
        <taxon>Formicoidea</taxon>
        <taxon>Formicidae</taxon>
        <taxon>Myrmicinae</taxon>
        <taxon>Pogonomyrmex</taxon>
    </lineage>
</organism>
<sequence>METEEFCNVNISPLVTLPFATQWSPDNQISIITENGIHVLELQPSPMSPNPIFKFTRSFIYPPDTLSAFIDKIGSLEWNLQHEEIYSALMNDISSKLDGIPDKLPRIVKAAWSPKNLIFRKQCILAILNSTGAVELLHKVSNNWHSICDISSFRMKIVEDEIKTSLNEHNKRNKRFHAKSSNQYTNIIESFRKLQACSITWSELYKKGDTSFAYFSVAYCYGDILIWKISRVSNFKTSLQPMLVGRINLNNPLKVNVLCWVTINANKYLIIVGYCNGEIYGINLIDRNNNNLQTVSVTKYVDSDNIAINYMYIILQDKSNIKILVAKGPFLLLLCINLMEGLKSMRYLHMQSNITGVIPIIAQQFLITIRNNIFVIDIQSNDLVNIDVKNNLSQTNVQYLGLAHSPNKVIFVNITSPNTIYDHLVTREPSIMHVFGLRGAVYDPLSIINNSTNLGNIWDCMEMIRLKATKSNDLSAVLCPIPKKLESLSLCKLQIAMWMTVIMNVCTTKKPMPNMDHIRESKITQTLPLIFLHSACTYLENSMKKTTLSDDQTLAVTLLRRYLEMYQRNVDEDTNNTDNIIHQRVRATLNATAFYPNRIEKCTLCDEEIDEVWHVQPCPSGHKLSRCSTTLLQITLLEYRICPICRQIFHPCLENMYEEPECLFCDVPILHNLYNFDVQDTELYGKNLSQRQVIDMTESLRDVELDESFHKIKQNKWNTSHTYSIIVSNADDESPSITEKWEEF</sequence>
<dbReference type="InterPro" id="IPR044230">
    <property type="entry name" value="GTF3C4"/>
</dbReference>
<feature type="domain" description="Transcription factor IIIC putative zinc-finger" evidence="2">
    <location>
        <begin position="599"/>
        <end position="649"/>
    </location>
</feature>
<evidence type="ECO:0000259" key="1">
    <source>
        <dbReference type="Pfam" id="PF12657"/>
    </source>
</evidence>